<dbReference type="InterPro" id="IPR003594">
    <property type="entry name" value="HATPase_dom"/>
</dbReference>
<dbReference type="EMBL" id="BMPI01000024">
    <property type="protein sequence ID" value="GGM41468.1"/>
    <property type="molecule type" value="Genomic_DNA"/>
</dbReference>
<keyword evidence="4" id="KW-0808">Transferase</keyword>
<evidence type="ECO:0000313" key="13">
    <source>
        <dbReference type="Proteomes" id="UP000642070"/>
    </source>
</evidence>
<dbReference type="InterPro" id="IPR036890">
    <property type="entry name" value="HATPase_C_sf"/>
</dbReference>
<evidence type="ECO:0000259" key="10">
    <source>
        <dbReference type="Pfam" id="PF02518"/>
    </source>
</evidence>
<feature type="domain" description="Histidine kinase/HSP90-like ATPase" evidence="10">
    <location>
        <begin position="309"/>
        <end position="413"/>
    </location>
</feature>
<evidence type="ECO:0000256" key="1">
    <source>
        <dbReference type="ARBA" id="ARBA00000085"/>
    </source>
</evidence>
<evidence type="ECO:0000256" key="9">
    <source>
        <dbReference type="SAM" id="Phobius"/>
    </source>
</evidence>
<dbReference type="SUPFAM" id="SSF55874">
    <property type="entry name" value="ATPase domain of HSP90 chaperone/DNA topoisomerase II/histidine kinase"/>
    <property type="match status" value="1"/>
</dbReference>
<dbReference type="EC" id="2.7.13.3" evidence="2"/>
<sequence>MKPYGGVVLTRMFDERFALARLVLLAVSGVGYLVLLRDPAHPRNGFDWATDLAEFALVPLCARLPFAGALAQAAVLAVALLWGEDRAVIPIVGSGWAALELALRAPGRRLAVATAALFAAHLADEWRRLPGDLLPVLYNIVILVGVPVLFGVNIRAARQLARQAEGRAADERRRRVSETRAARADERTAVARELHDVVAHHVASIVLRVGVARHVLAGADPRTVAVLDDVHATGTAALADLRRLVTVLRHPDPAGPAPGDGPAVVWIEPASLPAALAAAVDRARQAGVAVEADVDPAVAGLDAVRGLAVLRLTQEALTNVARHAGPHPHARLRVRLRDQAVEWSVTDDGGRCGSAAGENGRAVPAGEGARAGGAAVGTGHGLVGMRERVELLGGDLRAGPQAAGGWALATTLPAVRSDA</sequence>
<evidence type="ECO:0000259" key="11">
    <source>
        <dbReference type="Pfam" id="PF07730"/>
    </source>
</evidence>
<dbReference type="Pfam" id="PF07730">
    <property type="entry name" value="HisKA_3"/>
    <property type="match status" value="1"/>
</dbReference>
<dbReference type="GO" id="GO:0046983">
    <property type="term" value="F:protein dimerization activity"/>
    <property type="evidence" value="ECO:0007669"/>
    <property type="project" value="InterPro"/>
</dbReference>
<dbReference type="Proteomes" id="UP000642070">
    <property type="component" value="Unassembled WGS sequence"/>
</dbReference>
<comment type="catalytic activity">
    <reaction evidence="1">
        <text>ATP + protein L-histidine = ADP + protein N-phospho-L-histidine.</text>
        <dbReference type="EC" id="2.7.13.3"/>
    </reaction>
</comment>
<keyword evidence="6" id="KW-0418">Kinase</keyword>
<keyword evidence="9" id="KW-1133">Transmembrane helix</keyword>
<dbReference type="GO" id="GO:0005524">
    <property type="term" value="F:ATP binding"/>
    <property type="evidence" value="ECO:0007669"/>
    <property type="project" value="UniProtKB-KW"/>
</dbReference>
<keyword evidence="5" id="KW-0547">Nucleotide-binding</keyword>
<comment type="caution">
    <text evidence="12">The sequence shown here is derived from an EMBL/GenBank/DDBJ whole genome shotgun (WGS) entry which is preliminary data.</text>
</comment>
<dbReference type="PANTHER" id="PTHR24421">
    <property type="entry name" value="NITRATE/NITRITE SENSOR PROTEIN NARX-RELATED"/>
    <property type="match status" value="1"/>
</dbReference>
<keyword evidence="9" id="KW-0472">Membrane</keyword>
<evidence type="ECO:0000256" key="2">
    <source>
        <dbReference type="ARBA" id="ARBA00012438"/>
    </source>
</evidence>
<proteinExistence type="predicted"/>
<evidence type="ECO:0000256" key="5">
    <source>
        <dbReference type="ARBA" id="ARBA00022741"/>
    </source>
</evidence>
<dbReference type="Gene3D" id="3.30.565.10">
    <property type="entry name" value="Histidine kinase-like ATPase, C-terminal domain"/>
    <property type="match status" value="1"/>
</dbReference>
<keyword evidence="9" id="KW-0812">Transmembrane</keyword>
<keyword evidence="3" id="KW-0597">Phosphoprotein</keyword>
<dbReference type="Gene3D" id="1.20.5.1930">
    <property type="match status" value="1"/>
</dbReference>
<evidence type="ECO:0000256" key="8">
    <source>
        <dbReference type="ARBA" id="ARBA00023012"/>
    </source>
</evidence>
<evidence type="ECO:0000256" key="7">
    <source>
        <dbReference type="ARBA" id="ARBA00022840"/>
    </source>
</evidence>
<dbReference type="InterPro" id="IPR011712">
    <property type="entry name" value="Sig_transdc_His_kin_sub3_dim/P"/>
</dbReference>
<feature type="transmembrane region" description="Helical" evidence="9">
    <location>
        <begin position="18"/>
        <end position="36"/>
    </location>
</feature>
<keyword evidence="13" id="KW-1185">Reference proteome</keyword>
<name>A0A917WYK7_9ACTN</name>
<feature type="domain" description="Signal transduction histidine kinase subgroup 3 dimerisation and phosphoacceptor" evidence="11">
    <location>
        <begin position="186"/>
        <end position="251"/>
    </location>
</feature>
<protein>
    <recommendedName>
        <fullName evidence="2">histidine kinase</fullName>
        <ecNumber evidence="2">2.7.13.3</ecNumber>
    </recommendedName>
</protein>
<feature type="transmembrane region" description="Helical" evidence="9">
    <location>
        <begin position="136"/>
        <end position="154"/>
    </location>
</feature>
<organism evidence="12 13">
    <name type="scientific">Dactylosporangium sucinum</name>
    <dbReference type="NCBI Taxonomy" id="1424081"/>
    <lineage>
        <taxon>Bacteria</taxon>
        <taxon>Bacillati</taxon>
        <taxon>Actinomycetota</taxon>
        <taxon>Actinomycetes</taxon>
        <taxon>Micromonosporales</taxon>
        <taxon>Micromonosporaceae</taxon>
        <taxon>Dactylosporangium</taxon>
    </lineage>
</organism>
<keyword evidence="7" id="KW-0067">ATP-binding</keyword>
<reference evidence="12" key="2">
    <citation type="submission" date="2020-09" db="EMBL/GenBank/DDBJ databases">
        <authorList>
            <person name="Sun Q."/>
            <person name="Ohkuma M."/>
        </authorList>
    </citation>
    <scope>NUCLEOTIDE SEQUENCE</scope>
    <source>
        <strain evidence="12">JCM 19831</strain>
    </source>
</reference>
<accession>A0A917WYK7</accession>
<keyword evidence="8" id="KW-0902">Two-component regulatory system</keyword>
<evidence type="ECO:0000256" key="3">
    <source>
        <dbReference type="ARBA" id="ARBA00022553"/>
    </source>
</evidence>
<dbReference type="PANTHER" id="PTHR24421:SF10">
    <property type="entry name" value="NITRATE_NITRITE SENSOR PROTEIN NARQ"/>
    <property type="match status" value="1"/>
</dbReference>
<evidence type="ECO:0000256" key="6">
    <source>
        <dbReference type="ARBA" id="ARBA00022777"/>
    </source>
</evidence>
<evidence type="ECO:0000256" key="4">
    <source>
        <dbReference type="ARBA" id="ARBA00022679"/>
    </source>
</evidence>
<reference evidence="12" key="1">
    <citation type="journal article" date="2014" name="Int. J. Syst. Evol. Microbiol.">
        <title>Complete genome sequence of Corynebacterium casei LMG S-19264T (=DSM 44701T), isolated from a smear-ripened cheese.</title>
        <authorList>
            <consortium name="US DOE Joint Genome Institute (JGI-PGF)"/>
            <person name="Walter F."/>
            <person name="Albersmeier A."/>
            <person name="Kalinowski J."/>
            <person name="Ruckert C."/>
        </authorList>
    </citation>
    <scope>NUCLEOTIDE SEQUENCE</scope>
    <source>
        <strain evidence="12">JCM 19831</strain>
    </source>
</reference>
<dbReference type="GO" id="GO:0000155">
    <property type="term" value="F:phosphorelay sensor kinase activity"/>
    <property type="evidence" value="ECO:0007669"/>
    <property type="project" value="InterPro"/>
</dbReference>
<dbReference type="InterPro" id="IPR050482">
    <property type="entry name" value="Sensor_HK_TwoCompSys"/>
</dbReference>
<dbReference type="AlphaFoldDB" id="A0A917WYK7"/>
<gene>
    <name evidence="12" type="ORF">GCM10007977_048590</name>
</gene>
<dbReference type="CDD" id="cd16917">
    <property type="entry name" value="HATPase_UhpB-NarQ-NarX-like"/>
    <property type="match status" value="1"/>
</dbReference>
<evidence type="ECO:0000313" key="12">
    <source>
        <dbReference type="EMBL" id="GGM41468.1"/>
    </source>
</evidence>
<dbReference type="GO" id="GO:0016020">
    <property type="term" value="C:membrane"/>
    <property type="evidence" value="ECO:0007669"/>
    <property type="project" value="InterPro"/>
</dbReference>
<dbReference type="Pfam" id="PF02518">
    <property type="entry name" value="HATPase_c"/>
    <property type="match status" value="1"/>
</dbReference>